<evidence type="ECO:0000256" key="6">
    <source>
        <dbReference type="ARBA" id="ARBA00023136"/>
    </source>
</evidence>
<feature type="transmembrane region" description="Helical" evidence="8">
    <location>
        <begin position="246"/>
        <end position="264"/>
    </location>
</feature>
<evidence type="ECO:0000313" key="11">
    <source>
        <dbReference type="Proteomes" id="UP000321490"/>
    </source>
</evidence>
<name>A0A562IWS8_9ACTN</name>
<dbReference type="InterPro" id="IPR050321">
    <property type="entry name" value="Glycosyltr_2/OpgH_subfam"/>
</dbReference>
<dbReference type="AlphaFoldDB" id="A0A562IWS8"/>
<evidence type="ECO:0000256" key="7">
    <source>
        <dbReference type="SAM" id="MobiDB-lite"/>
    </source>
</evidence>
<keyword evidence="5 8" id="KW-1133">Transmembrane helix</keyword>
<evidence type="ECO:0000313" key="10">
    <source>
        <dbReference type="EMBL" id="TWH75342.1"/>
    </source>
</evidence>
<feature type="region of interest" description="Disordered" evidence="7">
    <location>
        <begin position="1"/>
        <end position="43"/>
    </location>
</feature>
<keyword evidence="2" id="KW-0328">Glycosyltransferase</keyword>
<evidence type="ECO:0000256" key="1">
    <source>
        <dbReference type="ARBA" id="ARBA00004141"/>
    </source>
</evidence>
<dbReference type="SUPFAM" id="SSF53448">
    <property type="entry name" value="Nucleotide-diphospho-sugar transferases"/>
    <property type="match status" value="1"/>
</dbReference>
<dbReference type="Pfam" id="PF13632">
    <property type="entry name" value="Glyco_trans_2_3"/>
    <property type="match status" value="1"/>
</dbReference>
<dbReference type="RefSeq" id="WP_166521326.1">
    <property type="nucleotide sequence ID" value="NZ_VLKF01000001.1"/>
</dbReference>
<dbReference type="GO" id="GO:0016020">
    <property type="term" value="C:membrane"/>
    <property type="evidence" value="ECO:0007669"/>
    <property type="project" value="UniProtKB-SubCell"/>
</dbReference>
<evidence type="ECO:0000256" key="3">
    <source>
        <dbReference type="ARBA" id="ARBA00022679"/>
    </source>
</evidence>
<reference evidence="10 11" key="1">
    <citation type="submission" date="2019-07" db="EMBL/GenBank/DDBJ databases">
        <title>R&amp;d 2014.</title>
        <authorList>
            <person name="Klenk H.-P."/>
        </authorList>
    </citation>
    <scope>NUCLEOTIDE SEQUENCE [LARGE SCALE GENOMIC DNA]</scope>
    <source>
        <strain evidence="10 11">DSM 45764</strain>
    </source>
</reference>
<evidence type="ECO:0000256" key="4">
    <source>
        <dbReference type="ARBA" id="ARBA00022692"/>
    </source>
</evidence>
<dbReference type="GO" id="GO:0016757">
    <property type="term" value="F:glycosyltransferase activity"/>
    <property type="evidence" value="ECO:0007669"/>
    <property type="project" value="UniProtKB-KW"/>
</dbReference>
<feature type="domain" description="Glycosyltransferase 2-like" evidence="9">
    <location>
        <begin position="371"/>
        <end position="560"/>
    </location>
</feature>
<keyword evidence="3 10" id="KW-0808">Transferase</keyword>
<proteinExistence type="predicted"/>
<evidence type="ECO:0000256" key="5">
    <source>
        <dbReference type="ARBA" id="ARBA00022989"/>
    </source>
</evidence>
<comment type="subcellular location">
    <subcellularLocation>
        <location evidence="1">Membrane</location>
        <topology evidence="1">Multi-pass membrane protein</topology>
    </subcellularLocation>
</comment>
<dbReference type="Proteomes" id="UP000321490">
    <property type="component" value="Unassembled WGS sequence"/>
</dbReference>
<sequence length="662" mass="71557">MTTTLPTPPSADEAQRRAGRPRVRVGSRARRHPAQQGPRELPAQAWLDGLPGRPSPWTALVPRSLRPRATVVALDWAEREQVLAEHGPAAVREVAARLADAVRTALPAADAPVVTADGQVLAPVGARRPGPLKQALQQLVDRLRAEGVPLAGTTLSITPAVGWGAAPAIGPRPVPELVAQALEAAGQARARLDAVPVAWTPQTDTGRRLLGHRTRRQVLLTSLVALTWPLGVVLASLTLGVEPADWVFRVVVLGLLLTAATLWLESVLALPAAPLPPLPEGRRPRLTAVIPADLPNEAATIVETVHAFLRVDYAEAEVIVAYNTPRPLPVEAELRALAAAHERLTVLHVPFSRSKAQNVNAALQVAGGEVIGVFDADHHPAPDSFARAAAWIAGGADVVQGRCVIRNSDESPVSALVAREFDVIYGVSHLGRARLHGFAIFGGSNGWFRADLLRRLLLRTDMLTEDIDVSMRALLAGAELVYDPEMRSTELAPVTVARWWRQRARWAQGWFQVSLARLGAIVTSPRLALRQRVGAAVLLGWREVTPWLSLAVLPLLVWSTWFDGTPGIPLNVPSLVLALLFTSLAGPFQTWVAYRTTPAELRAPARRYAVYALMSLLWYAELKNVVARVAQLKEWLGERRWVTTPRTTGTVVPAAQTAEVAA</sequence>
<keyword evidence="11" id="KW-1185">Reference proteome</keyword>
<dbReference type="PANTHER" id="PTHR43867:SF2">
    <property type="entry name" value="CELLULOSE SYNTHASE CATALYTIC SUBUNIT A [UDP-FORMING]"/>
    <property type="match status" value="1"/>
</dbReference>
<dbReference type="PANTHER" id="PTHR43867">
    <property type="entry name" value="CELLULOSE SYNTHASE CATALYTIC SUBUNIT A [UDP-FORMING]"/>
    <property type="match status" value="1"/>
</dbReference>
<comment type="caution">
    <text evidence="10">The sequence shown here is derived from an EMBL/GenBank/DDBJ whole genome shotgun (WGS) entry which is preliminary data.</text>
</comment>
<keyword evidence="4 8" id="KW-0812">Transmembrane</keyword>
<feature type="transmembrane region" description="Helical" evidence="8">
    <location>
        <begin position="218"/>
        <end position="240"/>
    </location>
</feature>
<evidence type="ECO:0000256" key="8">
    <source>
        <dbReference type="SAM" id="Phobius"/>
    </source>
</evidence>
<accession>A0A562IWS8</accession>
<gene>
    <name evidence="10" type="ORF">JD78_03898</name>
</gene>
<organism evidence="10 11">
    <name type="scientific">Modestobacter roseus</name>
    <dbReference type="NCBI Taxonomy" id="1181884"/>
    <lineage>
        <taxon>Bacteria</taxon>
        <taxon>Bacillati</taxon>
        <taxon>Actinomycetota</taxon>
        <taxon>Actinomycetes</taxon>
        <taxon>Geodermatophilales</taxon>
        <taxon>Geodermatophilaceae</taxon>
        <taxon>Modestobacter</taxon>
    </lineage>
</organism>
<evidence type="ECO:0000256" key="2">
    <source>
        <dbReference type="ARBA" id="ARBA00022676"/>
    </source>
</evidence>
<dbReference type="Gene3D" id="3.90.550.10">
    <property type="entry name" value="Spore Coat Polysaccharide Biosynthesis Protein SpsA, Chain A"/>
    <property type="match status" value="1"/>
</dbReference>
<feature type="compositionally biased region" description="Basic residues" evidence="7">
    <location>
        <begin position="17"/>
        <end position="33"/>
    </location>
</feature>
<dbReference type="CDD" id="cd06423">
    <property type="entry name" value="CESA_like"/>
    <property type="match status" value="1"/>
</dbReference>
<protein>
    <submittedName>
        <fullName evidence="10">Cellulose synthase/poly-beta-1,6-N-acetylglucosamine synthase-like glycosyltransferase</fullName>
    </submittedName>
</protein>
<dbReference type="InterPro" id="IPR001173">
    <property type="entry name" value="Glyco_trans_2-like"/>
</dbReference>
<keyword evidence="6 8" id="KW-0472">Membrane</keyword>
<dbReference type="EMBL" id="VLKF01000001">
    <property type="protein sequence ID" value="TWH75342.1"/>
    <property type="molecule type" value="Genomic_DNA"/>
</dbReference>
<dbReference type="InterPro" id="IPR029044">
    <property type="entry name" value="Nucleotide-diphossugar_trans"/>
</dbReference>
<evidence type="ECO:0000259" key="9">
    <source>
        <dbReference type="Pfam" id="PF13632"/>
    </source>
</evidence>